<evidence type="ECO:0000256" key="8">
    <source>
        <dbReference type="ARBA" id="ARBA00023163"/>
    </source>
</evidence>
<evidence type="ECO:0000256" key="2">
    <source>
        <dbReference type="ARBA" id="ARBA00010289"/>
    </source>
</evidence>
<comment type="subunit">
    <text evidence="3">Component of the SRB8-11 complex, which itself associates with the Mediator complex.</text>
</comment>
<dbReference type="GO" id="GO:0016592">
    <property type="term" value="C:mediator complex"/>
    <property type="evidence" value="ECO:0007669"/>
    <property type="project" value="InterPro"/>
</dbReference>
<keyword evidence="9" id="KW-0539">Nucleus</keyword>
<feature type="domain" description="Mediator complex subunit Med12" evidence="13">
    <location>
        <begin position="265"/>
        <end position="328"/>
    </location>
</feature>
<comment type="similarity">
    <text evidence="2">Belongs to the Mediator complex subunit 12 family.</text>
</comment>
<evidence type="ECO:0000256" key="1">
    <source>
        <dbReference type="ARBA" id="ARBA00004123"/>
    </source>
</evidence>
<evidence type="ECO:0000256" key="7">
    <source>
        <dbReference type="ARBA" id="ARBA00023159"/>
    </source>
</evidence>
<dbReference type="PANTHER" id="PTHR46567:SF1">
    <property type="entry name" value="MEDIATOR OF RNA POLYMERASE II TRANSCRIPTION SUBUNIT 12"/>
    <property type="match status" value="1"/>
</dbReference>
<dbReference type="eggNOG" id="KOG4522">
    <property type="taxonomic scope" value="Eukaryota"/>
</dbReference>
<protein>
    <recommendedName>
        <fullName evidence="4">Mediator of RNA polymerase II transcription subunit 12</fullName>
    </recommendedName>
    <alternativeName>
        <fullName evidence="11">Mediator complex subunit 12</fullName>
    </alternativeName>
</protein>
<evidence type="ECO:0000256" key="4">
    <source>
        <dbReference type="ARBA" id="ARBA00019622"/>
    </source>
</evidence>
<keyword evidence="8" id="KW-0804">Transcription</keyword>
<dbReference type="SMART" id="SM01281">
    <property type="entry name" value="Med12"/>
    <property type="match status" value="1"/>
</dbReference>
<dbReference type="PANTHER" id="PTHR46567">
    <property type="entry name" value="MEDIATOR OF RNA POLYMERASE II TRANSCRIPTION SUBUNIT 12"/>
    <property type="match status" value="1"/>
</dbReference>
<evidence type="ECO:0000259" key="13">
    <source>
        <dbReference type="SMART" id="SM01281"/>
    </source>
</evidence>
<name>A0A177AIS1_9PEZI</name>
<evidence type="ECO:0000256" key="3">
    <source>
        <dbReference type="ARBA" id="ARBA00011629"/>
    </source>
</evidence>
<sequence>MSTRPPQPGPRPPQHSLGGTGMLQRQAQQRSHLQQSQQPSRGRTSDSVVEVIADGAETAPPRLEPSKPGGSMVRVEGLTAQKQNIVSMELPSQAGTPGAVMPLPKRAGQRIPFRRHDAQSDAPKQVGSPHKSSANLPLPMPARPGRSGVSHIRRQAHDAGNSPKKESRPKPYVLEAPLDAPSYTSNGHLDYFPWTGTRDEDTFNDNVIRQGYFDKIQTGQNETASAKQQLYPSLRLKNGLQTLGSLFAHVLGQRRQHSQITAAPSFKPPPRVTLTDTKRETWLRDLANPLIPLRRLSRTIPHGIKNKVLLEQCTRKNVPTERAVWLAKCVGANEIRASKRKGVPGALAMGGESKWIRDWTVCVEQFVDGVVTAGGDKDWKSKVLYSIRLSAHLYSEQLLDTEHYLDWLLSSLESTPLTRLPIWLLIAEVYWADILRYRKSARRLVAALCSNLQDAHESPDRDLLLPLIERVGNIVTATVQTNPESFIALSHWPKYSDTLVACNTSGGPDETQIFDAISRRNARLKSRSSGGDETQNSRRLVIDLLDASLSVQFSQDLPRECWKGMRDRILLVQTLFDWATSCARPSLMKTFVAARLMRTWSRHGVDVDESVLNYLTFRSNGHGVSSDAVYHLVSELARSGHFSVSKYIQWVIARGGLHGSQDVAADGPCVTRLLAELPVHDLPENLLKIRKTLLNRASFSVNDETETIDNMSLAFERCSPNLYGKTPSGEEAPTAADVVQNITHLSRTVKAELGLRLRKQINLRMTKASPSETGEWKAGPEYETATTVTVADFNLTRAVLEATEDLSILADILKLVSSSSSTQILASIADTLNMHRLTFSAIGALNDLFDTLVLRQCSLGVIQGPESVTLLHSLCALSATIPDVANIHVQLSRDVARSVRRSAADACSPVSDHVAEALQKSDGDISDEVDKLLSSGTSMDAPTLKRLFQVIINQMEASWAKSDPGLQKHGPILERLRTFDTKQFDTLLTPWVEQMILKSDRPNLGHVLGPLISAGCLSFKEHLKVSASSVQKTRDGGDKPTTSRIAFESLSLVLNTYRNGDIMSVEDAYTLNIRQTQAQLKDHLAILKIARIAIEISEPSADNNDVTINLLCLGDAFRRFLRRLVLTEFDCVLKEFVTPLAKSQDLHIISCLRAILCGLLDLKTTTGTEDLVVARQIEVIFGVASDLTLPFCQLALRSLSASEIPGSSSESAADTSRLEAYERAVDTALANNNPTWTKIIPTLDAQIAQHLCDQAERSLLATIPSFKPPSFDSPAPTKPPSDPALAKRMLFVISATAYSTQNLGHNTTALDIGEKINNLAHALSQPQSMQTYSQTTTWLPLMLEYITTHASTLPTSRPATDVRARVLLALSALLLALHAHTGTDALSEHVLDVSLLLVDELPDDARAQCGRFLAERGKEVVLGDPGLRYVFGLESGGGQGEAGGGGTLMISQRGRMEGFVVRRWECLSEPTPLVGENDAALSLSLFQARR</sequence>
<dbReference type="GeneID" id="36285420"/>
<keyword evidence="7" id="KW-0010">Activator</keyword>
<dbReference type="InterPro" id="IPR057344">
    <property type="entry name" value="ARM_SRB8"/>
</dbReference>
<dbReference type="OrthoDB" id="20828at2759"/>
<evidence type="ECO:0000256" key="6">
    <source>
        <dbReference type="ARBA" id="ARBA00023015"/>
    </source>
</evidence>
<dbReference type="GO" id="GO:0003712">
    <property type="term" value="F:transcription coregulator activity"/>
    <property type="evidence" value="ECO:0007669"/>
    <property type="project" value="InterPro"/>
</dbReference>
<evidence type="ECO:0000313" key="14">
    <source>
        <dbReference type="EMBL" id="OAF61201.1"/>
    </source>
</evidence>
<evidence type="ECO:0000256" key="9">
    <source>
        <dbReference type="ARBA" id="ARBA00023242"/>
    </source>
</evidence>
<dbReference type="EMBL" id="KV441390">
    <property type="protein sequence ID" value="OAF61201.1"/>
    <property type="molecule type" value="Genomic_DNA"/>
</dbReference>
<dbReference type="InterPro" id="IPR019035">
    <property type="entry name" value="Mediator_Med12"/>
</dbReference>
<evidence type="ECO:0000256" key="10">
    <source>
        <dbReference type="ARBA" id="ARBA00025661"/>
    </source>
</evidence>
<keyword evidence="6" id="KW-0805">Transcription regulation</keyword>
<keyword evidence="5" id="KW-0678">Repressor</keyword>
<comment type="function">
    <text evidence="10">Component of the SRB8-11 complex. The SRB8-11 complex is a regulatory module of the Mediator complex which is itself involved in regulation of basal and activated RNA polymerase II-dependent transcription. The SRB8-11 complex may be involved in the transcriptional repression of a subset of genes regulated by Mediator. It may inhibit the association of the Mediator complex with RNA polymerase II to form the holoenzyme complex.</text>
</comment>
<dbReference type="VEuPathDB" id="FungiDB:GMDG_01197"/>
<evidence type="ECO:0000256" key="5">
    <source>
        <dbReference type="ARBA" id="ARBA00022491"/>
    </source>
</evidence>
<organism evidence="14">
    <name type="scientific">Pseudogymnoascus destructans</name>
    <dbReference type="NCBI Taxonomy" id="655981"/>
    <lineage>
        <taxon>Eukaryota</taxon>
        <taxon>Fungi</taxon>
        <taxon>Dikarya</taxon>
        <taxon>Ascomycota</taxon>
        <taxon>Pezizomycotina</taxon>
        <taxon>Leotiomycetes</taxon>
        <taxon>Thelebolales</taxon>
        <taxon>Thelebolaceae</taxon>
        <taxon>Pseudogymnoascus</taxon>
    </lineage>
</organism>
<gene>
    <name evidence="14" type="primary">SRB8</name>
    <name evidence="14" type="ORF">VC83_02337</name>
</gene>
<dbReference type="Pfam" id="PF25326">
    <property type="entry name" value="ARM_SRB8"/>
    <property type="match status" value="1"/>
</dbReference>
<dbReference type="Pfam" id="PF09497">
    <property type="entry name" value="Med12"/>
    <property type="match status" value="1"/>
</dbReference>
<reference evidence="14" key="1">
    <citation type="submission" date="2016-03" db="EMBL/GenBank/DDBJ databases">
        <title>Updated assembly of Pseudogymnoascus destructans, the fungus causing white-nose syndrome of bats.</title>
        <authorList>
            <person name="Palmer J.M."/>
            <person name="Drees K.P."/>
            <person name="Foster J.T."/>
            <person name="Lindner D.L."/>
        </authorList>
    </citation>
    <scope>NUCLEOTIDE SEQUENCE [LARGE SCALE GENOMIC DNA]</scope>
    <source>
        <strain evidence="14">20631-21</strain>
    </source>
</reference>
<comment type="subcellular location">
    <subcellularLocation>
        <location evidence="1">Nucleus</location>
    </subcellularLocation>
</comment>
<accession>A0A177AIS1</accession>
<feature type="region of interest" description="Disordered" evidence="12">
    <location>
        <begin position="117"/>
        <end position="170"/>
    </location>
</feature>
<feature type="compositionally biased region" description="Pro residues" evidence="12">
    <location>
        <begin position="1"/>
        <end position="13"/>
    </location>
</feature>
<evidence type="ECO:0000256" key="12">
    <source>
        <dbReference type="SAM" id="MobiDB-lite"/>
    </source>
</evidence>
<dbReference type="RefSeq" id="XP_024326478.1">
    <property type="nucleotide sequence ID" value="XM_024466003.1"/>
</dbReference>
<dbReference type="Proteomes" id="UP000077154">
    <property type="component" value="Unassembled WGS sequence"/>
</dbReference>
<evidence type="ECO:0000256" key="11">
    <source>
        <dbReference type="ARBA" id="ARBA00032010"/>
    </source>
</evidence>
<feature type="region of interest" description="Disordered" evidence="12">
    <location>
        <begin position="1"/>
        <end position="75"/>
    </location>
</feature>
<dbReference type="GO" id="GO:0006357">
    <property type="term" value="P:regulation of transcription by RNA polymerase II"/>
    <property type="evidence" value="ECO:0007669"/>
    <property type="project" value="InterPro"/>
</dbReference>
<proteinExistence type="inferred from homology"/>
<feature type="compositionally biased region" description="Low complexity" evidence="12">
    <location>
        <begin position="24"/>
        <end position="41"/>
    </location>
</feature>